<name>A0A8B8FVY3_9HEMI</name>
<dbReference type="RefSeq" id="XP_025414510.1">
    <property type="nucleotide sequence ID" value="XM_025558725.1"/>
</dbReference>
<dbReference type="InterPro" id="IPR011604">
    <property type="entry name" value="PDDEXK-like_dom_sf"/>
</dbReference>
<gene>
    <name evidence="3" type="primary">LOC112686453</name>
</gene>
<dbReference type="PANTHER" id="PTHR46609:SF8">
    <property type="entry name" value="YQAJ VIRAL RECOMBINASE DOMAIN-CONTAINING PROTEIN"/>
    <property type="match status" value="1"/>
</dbReference>
<evidence type="ECO:0000259" key="1">
    <source>
        <dbReference type="Pfam" id="PF09588"/>
    </source>
</evidence>
<dbReference type="OrthoDB" id="6612875at2759"/>
<dbReference type="PANTHER" id="PTHR46609">
    <property type="entry name" value="EXONUCLEASE, PHAGE-TYPE/RECB, C-TERMINAL DOMAIN-CONTAINING PROTEIN"/>
    <property type="match status" value="1"/>
</dbReference>
<dbReference type="Gene3D" id="3.90.320.10">
    <property type="match status" value="1"/>
</dbReference>
<dbReference type="InterPro" id="IPR011335">
    <property type="entry name" value="Restrct_endonuc-II-like"/>
</dbReference>
<dbReference type="AlphaFoldDB" id="A0A8B8FVY3"/>
<sequence>MDDFLECKKKRTAQSRLKSRIKRNKSTAVRFNASDIHYGLAEPLDNIPTEEELNIKKQFFLDKLGKIDRYELERTTKDQSHSQEWYTERKKRLTASNFGDVCKMRTSTSCQKKVYSLLYRPNTMTKEMTYGVEMERLARNKYEKLYGVSVEACGLFADIEFPFLAASPDGLIDENCIIEIKCPYVARETTTILEAIENKLLQCCTVENNVVELKKNHKYYFQVIGQLRITNRTICHFVIFTPNWINVQKIEFDEIFWKTKMEEKLKTFYLDCLLPEIACPLYGKRLELTDIREPRYILNEKEKRKKKKPKDKKRN</sequence>
<dbReference type="GO" id="GO:0006281">
    <property type="term" value="P:DNA repair"/>
    <property type="evidence" value="ECO:0007669"/>
    <property type="project" value="UniProtKB-ARBA"/>
</dbReference>
<protein>
    <submittedName>
        <fullName evidence="3">Uncharacterized protein LOC112686453</fullName>
    </submittedName>
</protein>
<reference evidence="3" key="1">
    <citation type="submission" date="2025-08" db="UniProtKB">
        <authorList>
            <consortium name="RefSeq"/>
        </authorList>
    </citation>
    <scope>IDENTIFICATION</scope>
    <source>
        <tissue evidence="3">Whole body</tissue>
    </source>
</reference>
<dbReference type="CDD" id="cd22343">
    <property type="entry name" value="PDDEXK_lambda_exonuclease-like"/>
    <property type="match status" value="1"/>
</dbReference>
<feature type="domain" description="YqaJ viral recombinase" evidence="1">
    <location>
        <begin position="84"/>
        <end position="232"/>
    </location>
</feature>
<dbReference type="InterPro" id="IPR019080">
    <property type="entry name" value="YqaJ_viral_recombinase"/>
</dbReference>
<proteinExistence type="predicted"/>
<dbReference type="InterPro" id="IPR051703">
    <property type="entry name" value="NF-kappa-B_Signaling_Reg"/>
</dbReference>
<dbReference type="SUPFAM" id="SSF52980">
    <property type="entry name" value="Restriction endonuclease-like"/>
    <property type="match status" value="1"/>
</dbReference>
<dbReference type="GeneID" id="112686453"/>
<accession>A0A8B8FVY3</accession>
<dbReference type="Pfam" id="PF09588">
    <property type="entry name" value="YqaJ"/>
    <property type="match status" value="1"/>
</dbReference>
<evidence type="ECO:0000313" key="2">
    <source>
        <dbReference type="Proteomes" id="UP000694846"/>
    </source>
</evidence>
<dbReference type="Proteomes" id="UP000694846">
    <property type="component" value="Unplaced"/>
</dbReference>
<evidence type="ECO:0000313" key="3">
    <source>
        <dbReference type="RefSeq" id="XP_025414510.1"/>
    </source>
</evidence>
<organism evidence="2 3">
    <name type="scientific">Sipha flava</name>
    <name type="common">yellow sugarcane aphid</name>
    <dbReference type="NCBI Taxonomy" id="143950"/>
    <lineage>
        <taxon>Eukaryota</taxon>
        <taxon>Metazoa</taxon>
        <taxon>Ecdysozoa</taxon>
        <taxon>Arthropoda</taxon>
        <taxon>Hexapoda</taxon>
        <taxon>Insecta</taxon>
        <taxon>Pterygota</taxon>
        <taxon>Neoptera</taxon>
        <taxon>Paraneoptera</taxon>
        <taxon>Hemiptera</taxon>
        <taxon>Sternorrhyncha</taxon>
        <taxon>Aphidomorpha</taxon>
        <taxon>Aphidoidea</taxon>
        <taxon>Aphididae</taxon>
        <taxon>Sipha</taxon>
    </lineage>
</organism>
<keyword evidence="2" id="KW-1185">Reference proteome</keyword>